<proteinExistence type="predicted"/>
<sequence length="67" mass="7872">MIMRGKLRSLSRRLRRRFASIDSGQLRHRTVDDAGRFFLWRKGRVSDGWIAFFQKAGEKTLFSLIDG</sequence>
<evidence type="ECO:0000313" key="1">
    <source>
        <dbReference type="EMBL" id="RLQ13926.1"/>
    </source>
</evidence>
<evidence type="ECO:0000313" key="2">
    <source>
        <dbReference type="Proteomes" id="UP000266922"/>
    </source>
</evidence>
<name>A0A3L7DAW6_GEOSE</name>
<dbReference type="EMBL" id="RCTJ01000025">
    <property type="protein sequence ID" value="RLQ13926.1"/>
    <property type="molecule type" value="Genomic_DNA"/>
</dbReference>
<protein>
    <submittedName>
        <fullName evidence="1">Uncharacterized protein</fullName>
    </submittedName>
</protein>
<reference evidence="1 2" key="1">
    <citation type="submission" date="2018-10" db="EMBL/GenBank/DDBJ databases">
        <title>Geobacillus stearothermophilus in processing lines of powdered infant formula.</title>
        <authorList>
            <person name="Rhee M.S."/>
            <person name="Choi I.-G."/>
            <person name="Cho T.J."/>
            <person name="Park B."/>
        </authorList>
    </citation>
    <scope>NUCLEOTIDE SEQUENCE [LARGE SCALE GENOMIC DNA]</scope>
    <source>
        <strain evidence="1 2">FHS-PPGT130</strain>
    </source>
</reference>
<gene>
    <name evidence="1" type="ORF">D9548_08545</name>
</gene>
<organism evidence="1 2">
    <name type="scientific">Geobacillus stearothermophilus</name>
    <name type="common">Bacillus stearothermophilus</name>
    <dbReference type="NCBI Taxonomy" id="1422"/>
    <lineage>
        <taxon>Bacteria</taxon>
        <taxon>Bacillati</taxon>
        <taxon>Bacillota</taxon>
        <taxon>Bacilli</taxon>
        <taxon>Bacillales</taxon>
        <taxon>Anoxybacillaceae</taxon>
        <taxon>Geobacillus</taxon>
    </lineage>
</organism>
<dbReference type="Proteomes" id="UP000266922">
    <property type="component" value="Unassembled WGS sequence"/>
</dbReference>
<comment type="caution">
    <text evidence="1">The sequence shown here is derived from an EMBL/GenBank/DDBJ whole genome shotgun (WGS) entry which is preliminary data.</text>
</comment>
<dbReference type="AlphaFoldDB" id="A0A3L7DAW6"/>
<accession>A0A3L7DAW6</accession>